<dbReference type="PANTHER" id="PTHR12684:SF2">
    <property type="entry name" value="TRNA 2'-PHOSPHOTRANSFERASE 1"/>
    <property type="match status" value="1"/>
</dbReference>
<comment type="similarity">
    <text evidence="2">Belongs to the KptA/TPT1 family.</text>
</comment>
<dbReference type="OrthoDB" id="419694at2759"/>
<feature type="compositionally biased region" description="Basic residues" evidence="7">
    <location>
        <begin position="280"/>
        <end position="292"/>
    </location>
</feature>
<dbReference type="InterPro" id="IPR042081">
    <property type="entry name" value="RNA_2'-PTrans_C"/>
</dbReference>
<evidence type="ECO:0000256" key="3">
    <source>
        <dbReference type="ARBA" id="ARBA00012007"/>
    </source>
</evidence>
<name>A0A9P8I2W7_9PEZI</name>
<dbReference type="Gene3D" id="3.20.170.30">
    <property type="match status" value="1"/>
</dbReference>
<dbReference type="Pfam" id="PF01885">
    <property type="entry name" value="PTS_2-RNA"/>
    <property type="match status" value="1"/>
</dbReference>
<dbReference type="InterPro" id="IPR042080">
    <property type="entry name" value="RNA_2'-PTrans_N"/>
</dbReference>
<keyword evidence="4" id="KW-0808">Transferase</keyword>
<reference evidence="8" key="1">
    <citation type="submission" date="2021-03" db="EMBL/GenBank/DDBJ databases">
        <title>Comparative genomics and phylogenomic investigation of the class Geoglossomycetes provide insights into ecological specialization and systematics.</title>
        <authorList>
            <person name="Melie T."/>
            <person name="Pirro S."/>
            <person name="Miller A.N."/>
            <person name="Quandt A."/>
        </authorList>
    </citation>
    <scope>NUCLEOTIDE SEQUENCE</scope>
    <source>
        <strain evidence="8">GBOQ0MN5Z8</strain>
    </source>
</reference>
<dbReference type="SUPFAM" id="SSF56399">
    <property type="entry name" value="ADP-ribosylation"/>
    <property type="match status" value="1"/>
</dbReference>
<evidence type="ECO:0000313" key="9">
    <source>
        <dbReference type="Proteomes" id="UP000698800"/>
    </source>
</evidence>
<evidence type="ECO:0000256" key="4">
    <source>
        <dbReference type="ARBA" id="ARBA00022679"/>
    </source>
</evidence>
<dbReference type="AlphaFoldDB" id="A0A9P8I2W7"/>
<evidence type="ECO:0000256" key="7">
    <source>
        <dbReference type="SAM" id="MobiDB-lite"/>
    </source>
</evidence>
<evidence type="ECO:0000256" key="5">
    <source>
        <dbReference type="ARBA" id="ARBA00023027"/>
    </source>
</evidence>
<dbReference type="GO" id="GO:0000215">
    <property type="term" value="F:tRNA 2'-phosphotransferase activity"/>
    <property type="evidence" value="ECO:0007669"/>
    <property type="project" value="UniProtKB-EC"/>
</dbReference>
<feature type="compositionally biased region" description="Acidic residues" evidence="7">
    <location>
        <begin position="95"/>
        <end position="107"/>
    </location>
</feature>
<proteinExistence type="inferred from homology"/>
<dbReference type="EMBL" id="JAGHQL010000081">
    <property type="protein sequence ID" value="KAH0541361.1"/>
    <property type="molecule type" value="Genomic_DNA"/>
</dbReference>
<evidence type="ECO:0000256" key="2">
    <source>
        <dbReference type="ARBA" id="ARBA00009836"/>
    </source>
</evidence>
<comment type="function">
    <text evidence="1">Catalyzes the last step of tRNA splicing, the transfer of the splice junction 2'-phosphate from ligated tRNA to NAD to produce ADP-ribose 1''-2'' cyclic phosphate.</text>
</comment>
<feature type="region of interest" description="Disordered" evidence="7">
    <location>
        <begin position="270"/>
        <end position="316"/>
    </location>
</feature>
<organism evidence="8 9">
    <name type="scientific">Glutinoglossum americanum</name>
    <dbReference type="NCBI Taxonomy" id="1670608"/>
    <lineage>
        <taxon>Eukaryota</taxon>
        <taxon>Fungi</taxon>
        <taxon>Dikarya</taxon>
        <taxon>Ascomycota</taxon>
        <taxon>Pezizomycotina</taxon>
        <taxon>Geoglossomycetes</taxon>
        <taxon>Geoglossales</taxon>
        <taxon>Geoglossaceae</taxon>
        <taxon>Glutinoglossum</taxon>
    </lineage>
</organism>
<keyword evidence="5" id="KW-0520">NAD</keyword>
<evidence type="ECO:0000256" key="6">
    <source>
        <dbReference type="ARBA" id="ARBA00047949"/>
    </source>
</evidence>
<protein>
    <recommendedName>
        <fullName evidence="3">2'-phosphotransferase</fullName>
        <ecNumber evidence="3">2.7.1.160</ecNumber>
    </recommendedName>
</protein>
<dbReference type="Gene3D" id="1.10.10.970">
    <property type="entry name" value="RNA 2'-phosphotransferase, Tpt1/KptA family, N-terminal domain"/>
    <property type="match status" value="1"/>
</dbReference>
<dbReference type="Proteomes" id="UP000698800">
    <property type="component" value="Unassembled WGS sequence"/>
</dbReference>
<feature type="region of interest" description="Disordered" evidence="7">
    <location>
        <begin position="85"/>
        <end position="108"/>
    </location>
</feature>
<evidence type="ECO:0000256" key="1">
    <source>
        <dbReference type="ARBA" id="ARBA00003343"/>
    </source>
</evidence>
<comment type="catalytic activity">
    <reaction evidence="6">
        <text>2'-phospho-[ligated tRNA] + NAD(+) = mature tRNA + ADP-alpha-D-ribose 1'',2''-cyclic phosphate + nicotinamide</text>
        <dbReference type="Rhea" id="RHEA:23324"/>
        <dbReference type="Rhea" id="RHEA-COMP:11106"/>
        <dbReference type="Rhea" id="RHEA-COMP:11107"/>
        <dbReference type="ChEBI" id="CHEBI:17154"/>
        <dbReference type="ChEBI" id="CHEBI:57540"/>
        <dbReference type="ChEBI" id="CHEBI:76596"/>
        <dbReference type="ChEBI" id="CHEBI:82883"/>
        <dbReference type="ChEBI" id="CHEBI:85027"/>
        <dbReference type="EC" id="2.7.1.160"/>
    </reaction>
</comment>
<comment type="caution">
    <text evidence="8">The sequence shown here is derived from an EMBL/GenBank/DDBJ whole genome shotgun (WGS) entry which is preliminary data.</text>
</comment>
<dbReference type="GO" id="GO:0006388">
    <property type="term" value="P:tRNA splicing, via endonucleolytic cleavage and ligation"/>
    <property type="evidence" value="ECO:0007669"/>
    <property type="project" value="TreeGrafter"/>
</dbReference>
<gene>
    <name evidence="8" type="ORF">FGG08_004199</name>
</gene>
<keyword evidence="9" id="KW-1185">Reference proteome</keyword>
<dbReference type="EC" id="2.7.1.160" evidence="3"/>
<accession>A0A9P8I2W7</accession>
<sequence length="316" mass="34399">MSSRHRGSGRGDGRGDEKSRVITISKALSWILRHGAQKEGLKLDPAGYANVEKLLAWHKLKSLGVTLEELRVVVAENDKQRFSLIPNPEFNTTSEADEQPTANEDDPLVWRSRASPLPLVSNPSAWLIRANQGHSITLESSSLLSPITRDSLDMPETVLHGTFYGAWPAILDSGGMSRMDRNHMHFAAGVPGQDSGVISGMRADAQILIYVDIRRALDAGLKFWRSDNGVILTEGDGEGMLPIEFFTMVVDRKRGVTLWEDGSVVSDLSEGLKEMSLPRGKGRGPRGRRGRGGKSGDSSSSRSGDKQGIGATNLKE</sequence>
<dbReference type="PANTHER" id="PTHR12684">
    <property type="entry name" value="PUTATIVE PHOSPHOTRANSFERASE"/>
    <property type="match status" value="1"/>
</dbReference>
<evidence type="ECO:0000313" key="8">
    <source>
        <dbReference type="EMBL" id="KAH0541361.1"/>
    </source>
</evidence>
<dbReference type="InterPro" id="IPR002745">
    <property type="entry name" value="Ptrans_KptA/Tpt1"/>
</dbReference>